<gene>
    <name evidence="2" type="ORF">RFM23_11995</name>
</gene>
<organism evidence="2 3">
    <name type="scientific">Mesorhizobium abyssinicae</name>
    <dbReference type="NCBI Taxonomy" id="1209958"/>
    <lineage>
        <taxon>Bacteria</taxon>
        <taxon>Pseudomonadati</taxon>
        <taxon>Pseudomonadota</taxon>
        <taxon>Alphaproteobacteria</taxon>
        <taxon>Hyphomicrobiales</taxon>
        <taxon>Phyllobacteriaceae</taxon>
        <taxon>Mesorhizobium</taxon>
    </lineage>
</organism>
<accession>A0ABU5AM47</accession>
<name>A0ABU5AM47_9HYPH</name>
<feature type="chain" id="PRO_5046905315" evidence="1">
    <location>
        <begin position="27"/>
        <end position="111"/>
    </location>
</feature>
<dbReference type="EMBL" id="JAVIIP010000005">
    <property type="protein sequence ID" value="MDX8538339.1"/>
    <property type="molecule type" value="Genomic_DNA"/>
</dbReference>
<protein>
    <submittedName>
        <fullName evidence="2">Uncharacterized protein</fullName>
    </submittedName>
</protein>
<evidence type="ECO:0000256" key="1">
    <source>
        <dbReference type="SAM" id="SignalP"/>
    </source>
</evidence>
<comment type="caution">
    <text evidence="2">The sequence shown here is derived from an EMBL/GenBank/DDBJ whole genome shotgun (WGS) entry which is preliminary data.</text>
</comment>
<dbReference type="Proteomes" id="UP001276564">
    <property type="component" value="Unassembled WGS sequence"/>
</dbReference>
<evidence type="ECO:0000313" key="2">
    <source>
        <dbReference type="EMBL" id="MDX8538339.1"/>
    </source>
</evidence>
<keyword evidence="3" id="KW-1185">Reference proteome</keyword>
<evidence type="ECO:0000313" key="3">
    <source>
        <dbReference type="Proteomes" id="UP001276564"/>
    </source>
</evidence>
<sequence length="111" mass="12056">MALGKMVLGGCVGVTALLAFSMSAEAKRARCFTTDDGYFSCNYRAIASDGSFRISAPGYPTYVLEIDGPGFAYGYINFGRRNVSLPGQFVRSRDDGACWNNPQTNTKLCAW</sequence>
<feature type="signal peptide" evidence="1">
    <location>
        <begin position="1"/>
        <end position="26"/>
    </location>
</feature>
<dbReference type="RefSeq" id="WP_320320372.1">
    <property type="nucleotide sequence ID" value="NZ_JAVIIP010000005.1"/>
</dbReference>
<proteinExistence type="predicted"/>
<keyword evidence="1" id="KW-0732">Signal</keyword>
<reference evidence="2 3" key="1">
    <citation type="submission" date="2023-08" db="EMBL/GenBank/DDBJ databases">
        <title>Implementing the SeqCode for naming new Mesorhizobium species isolated from Vachellia karroo root nodules.</title>
        <authorList>
            <person name="Van Lill M."/>
        </authorList>
    </citation>
    <scope>NUCLEOTIDE SEQUENCE [LARGE SCALE GENOMIC DNA]</scope>
    <source>
        <strain evidence="2 3">VK4B</strain>
    </source>
</reference>